<accession>A0A397TV09</accession>
<organism evidence="1 2">
    <name type="scientific">Gigaspora rosea</name>
    <dbReference type="NCBI Taxonomy" id="44941"/>
    <lineage>
        <taxon>Eukaryota</taxon>
        <taxon>Fungi</taxon>
        <taxon>Fungi incertae sedis</taxon>
        <taxon>Mucoromycota</taxon>
        <taxon>Glomeromycotina</taxon>
        <taxon>Glomeromycetes</taxon>
        <taxon>Diversisporales</taxon>
        <taxon>Gigasporaceae</taxon>
        <taxon>Gigaspora</taxon>
    </lineage>
</organism>
<dbReference type="PROSITE" id="PS51257">
    <property type="entry name" value="PROKAR_LIPOPROTEIN"/>
    <property type="match status" value="1"/>
</dbReference>
<evidence type="ECO:0000313" key="2">
    <source>
        <dbReference type="Proteomes" id="UP000266673"/>
    </source>
</evidence>
<keyword evidence="2" id="KW-1185">Reference proteome</keyword>
<protein>
    <submittedName>
        <fullName evidence="1">Uncharacterized protein</fullName>
    </submittedName>
</protein>
<evidence type="ECO:0000313" key="1">
    <source>
        <dbReference type="EMBL" id="RIB01251.1"/>
    </source>
</evidence>
<reference evidence="1 2" key="1">
    <citation type="submission" date="2018-06" db="EMBL/GenBank/DDBJ databases">
        <title>Comparative genomics reveals the genomic features of Rhizophagus irregularis, R. cerebriforme, R. diaphanum and Gigaspora rosea, and their symbiotic lifestyle signature.</title>
        <authorList>
            <person name="Morin E."/>
            <person name="San Clemente H."/>
            <person name="Chen E.C.H."/>
            <person name="De La Providencia I."/>
            <person name="Hainaut M."/>
            <person name="Kuo A."/>
            <person name="Kohler A."/>
            <person name="Murat C."/>
            <person name="Tang N."/>
            <person name="Roy S."/>
            <person name="Loubradou J."/>
            <person name="Henrissat B."/>
            <person name="Grigoriev I.V."/>
            <person name="Corradi N."/>
            <person name="Roux C."/>
            <person name="Martin F.M."/>
        </authorList>
    </citation>
    <scope>NUCLEOTIDE SEQUENCE [LARGE SCALE GENOMIC DNA]</scope>
    <source>
        <strain evidence="1 2">DAOM 194757</strain>
    </source>
</reference>
<sequence>MRWYLFSSSLVSTISVSSLLSSCRPFRCFVIFMLVLLDLVVEFTCRAATCVWMLVPGLKGKLNDSHCQEVASYYQIFGCE</sequence>
<dbReference type="Proteomes" id="UP000266673">
    <property type="component" value="Unassembled WGS sequence"/>
</dbReference>
<dbReference type="AlphaFoldDB" id="A0A397TV09"/>
<dbReference type="EMBL" id="QKWP01003229">
    <property type="protein sequence ID" value="RIB01251.1"/>
    <property type="molecule type" value="Genomic_DNA"/>
</dbReference>
<proteinExistence type="predicted"/>
<gene>
    <name evidence="1" type="ORF">C2G38_2128084</name>
</gene>
<name>A0A397TV09_9GLOM</name>
<comment type="caution">
    <text evidence="1">The sequence shown here is derived from an EMBL/GenBank/DDBJ whole genome shotgun (WGS) entry which is preliminary data.</text>
</comment>